<dbReference type="InterPro" id="IPR001441">
    <property type="entry name" value="UPP_synth-like"/>
</dbReference>
<protein>
    <submittedName>
        <fullName evidence="3">Undecaprenyl pyrophosphate synthetase</fullName>
    </submittedName>
</protein>
<evidence type="ECO:0000313" key="3">
    <source>
        <dbReference type="EMBL" id="AGE96330.1"/>
    </source>
</evidence>
<dbReference type="Gene3D" id="3.40.1180.10">
    <property type="entry name" value="Decaprenyl diphosphate synthase-like"/>
    <property type="match status" value="2"/>
</dbReference>
<dbReference type="VEuPathDB" id="MicrosporidiaDB:AEWQ_091930"/>
<dbReference type="CDD" id="cd00475">
    <property type="entry name" value="Cis_IPPS"/>
    <property type="match status" value="1"/>
</dbReference>
<dbReference type="PANTHER" id="PTHR10291:SF43">
    <property type="entry name" value="DEHYDRODOLICHYL DIPHOSPHATE SYNTHASE COMPLEX SUBUNIT DHDDS"/>
    <property type="match status" value="1"/>
</dbReference>
<dbReference type="SUPFAM" id="SSF64005">
    <property type="entry name" value="Undecaprenyl diphosphate synthase"/>
    <property type="match status" value="1"/>
</dbReference>
<dbReference type="GO" id="GO:0005783">
    <property type="term" value="C:endoplasmic reticulum"/>
    <property type="evidence" value="ECO:0007669"/>
    <property type="project" value="TreeGrafter"/>
</dbReference>
<dbReference type="VEuPathDB" id="MicrosporidiaDB:AEWR_091910"/>
<dbReference type="GO" id="GO:0016094">
    <property type="term" value="P:polyprenol biosynthetic process"/>
    <property type="evidence" value="ECO:0007669"/>
    <property type="project" value="TreeGrafter"/>
</dbReference>
<dbReference type="GO" id="GO:0045547">
    <property type="term" value="F:ditrans,polycis-polyprenyl diphosphate synthase [(2E,6E)-farnesyl diphosphate specific] activity"/>
    <property type="evidence" value="ECO:0007669"/>
    <property type="project" value="TreeGrafter"/>
</dbReference>
<dbReference type="PANTHER" id="PTHR10291">
    <property type="entry name" value="DEHYDRODOLICHYL DIPHOSPHATE SYNTHASE FAMILY MEMBER"/>
    <property type="match status" value="1"/>
</dbReference>
<dbReference type="VEuPathDB" id="MicrosporidiaDB:AEWD_091950"/>
<dbReference type="VEuPathDB" id="MicrosporidiaDB:ECU09_1870"/>
<dbReference type="InterPro" id="IPR036424">
    <property type="entry name" value="UPP_synth-like_sf"/>
</dbReference>
<dbReference type="VEuPathDB" id="MicrosporidiaDB:M970_091910"/>
<proteinExistence type="inferred from homology"/>
<accession>M1KAT3</accession>
<dbReference type="EMBL" id="KC513616">
    <property type="protein sequence ID" value="AGE96330.1"/>
    <property type="molecule type" value="Genomic_DNA"/>
</dbReference>
<dbReference type="AlphaFoldDB" id="M1KAT3"/>
<dbReference type="Pfam" id="PF01255">
    <property type="entry name" value="Prenyltransf"/>
    <property type="match status" value="2"/>
</dbReference>
<keyword evidence="2" id="KW-0808">Transferase</keyword>
<reference evidence="3" key="1">
    <citation type="journal article" date="2013" name="Eukaryot. Cell">
        <title>Extremely Reduced Levels of Heterozygosity in the Vertebrate Pathogen Encephalitozoon cuniculi.</title>
        <authorList>
            <person name="Selman M."/>
            <person name="Sak B."/>
            <person name="Kvac M."/>
            <person name="Farinelli L."/>
            <person name="Weiss L.M."/>
            <person name="Corradi N."/>
        </authorList>
    </citation>
    <scope>NUCLEOTIDE SEQUENCE</scope>
</reference>
<comment type="similarity">
    <text evidence="1">Belongs to the UPP synthase family.</text>
</comment>
<organism evidence="3">
    <name type="scientific">Encephalitozoon cuniculi</name>
    <name type="common">Microsporidian parasite</name>
    <dbReference type="NCBI Taxonomy" id="6035"/>
    <lineage>
        <taxon>Eukaryota</taxon>
        <taxon>Fungi</taxon>
        <taxon>Fungi incertae sedis</taxon>
        <taxon>Microsporidia</taxon>
        <taxon>Unikaryonidae</taxon>
        <taxon>Encephalitozoon</taxon>
    </lineage>
</organism>
<name>M1KAT3_ENCCN</name>
<sequence length="270" mass="31081">MIEGLKVKALICVVEIIENGINSIHAMGILLFALNILKKASVLVSRILCAWNGKLSSEYPRDPRSRLGIFKNMNIAFICDGNRRYARKLGLEDSFIKDKGLQKIYEFIEFGCFYGIKEISFFCFALSNFKRSPEEVNKLMGLVKQKIERPKEIGIGPKFRVYGRLDLLEEDVRKRLMDIEEESKNNTSIIVNIFFAYSAEDEITRGIQFNSHVDILIRTSNTKRLSNFMIRQVAKGTSVFFAKALWPELTTAHLFLILLKHRLENKYLLG</sequence>
<evidence type="ECO:0000256" key="2">
    <source>
        <dbReference type="ARBA" id="ARBA00022679"/>
    </source>
</evidence>
<gene>
    <name evidence="3" type="ORF">ECU09_1870</name>
</gene>
<evidence type="ECO:0000256" key="1">
    <source>
        <dbReference type="ARBA" id="ARBA00005432"/>
    </source>
</evidence>